<sequence length="484" mass="54314">MVSTTKIKSVDFYRKIPRDLTEASLSGAGLSIVAALAMVFLFGMELSNYLAVSTNTSVIVDKSSDGDFLRIDFNVSFPSLSCEFASVDVSDVLGTSRLNLTKTIRKVPIDAHLRATGAEFHSTTGLDLINHGDEDHHENNSYAAIPLTGATFDKFSHHFPILVVNFYAPWCYWSNRLKPSWEKAAEITRQKYDPEDDGRVLLGSVDCTEEPTLCKRNHIQGYPSIRIFRKGSDLREDHGHHEHESYYGDRDTESLLKMVEELLKPIKKEDHKLPLDGISVNTASSIKKAPVSGGCRIEGYVRAKKIPGEVVISAHSGAHSFDASQMNMSHFVTHLSFGKLISERLLTDMKRLLPYLGQSHDRLNGKWFLNQGQFAANVTIEHYLQIVKTEVVSRRFGQEHSLIEEYEYTAHSNVAHSYYYPVAKFHFELSPMQVLISENPKSFSHFITNVCAIIGGVFTVAGILDSIFQNTIRLVKKVELGKNI</sequence>
<dbReference type="OrthoDB" id="72053at2759"/>
<feature type="domain" description="Thioredoxin" evidence="9">
    <location>
        <begin position="114"/>
        <end position="264"/>
    </location>
</feature>
<proteinExistence type="inferred from homology"/>
<dbReference type="AlphaFoldDB" id="V4KGQ3"/>
<evidence type="ECO:0000256" key="7">
    <source>
        <dbReference type="ARBA" id="ARBA00054003"/>
    </source>
</evidence>
<dbReference type="Pfam" id="PF13850">
    <property type="entry name" value="ERGIC_N"/>
    <property type="match status" value="1"/>
</dbReference>
<organism evidence="10 11">
    <name type="scientific">Eutrema salsugineum</name>
    <name type="common">Saltwater cress</name>
    <name type="synonym">Sisymbrium salsugineum</name>
    <dbReference type="NCBI Taxonomy" id="72664"/>
    <lineage>
        <taxon>Eukaryota</taxon>
        <taxon>Viridiplantae</taxon>
        <taxon>Streptophyta</taxon>
        <taxon>Embryophyta</taxon>
        <taxon>Tracheophyta</taxon>
        <taxon>Spermatophyta</taxon>
        <taxon>Magnoliopsida</taxon>
        <taxon>eudicotyledons</taxon>
        <taxon>Gunneridae</taxon>
        <taxon>Pentapetalae</taxon>
        <taxon>rosids</taxon>
        <taxon>malvids</taxon>
        <taxon>Brassicales</taxon>
        <taxon>Brassicaceae</taxon>
        <taxon>Eutremeae</taxon>
        <taxon>Eutrema</taxon>
    </lineage>
</organism>
<dbReference type="Pfam" id="PF07970">
    <property type="entry name" value="COPIIcoated_ERV"/>
    <property type="match status" value="1"/>
</dbReference>
<evidence type="ECO:0000256" key="4">
    <source>
        <dbReference type="ARBA" id="ARBA00022729"/>
    </source>
</evidence>
<dbReference type="GO" id="GO:0030134">
    <property type="term" value="C:COPII-coated ER to Golgi transport vesicle"/>
    <property type="evidence" value="ECO:0007669"/>
    <property type="project" value="TreeGrafter"/>
</dbReference>
<dbReference type="PANTHER" id="PTHR10984:SF53">
    <property type="entry name" value="PROTEIN DISULFIDE-ISOMERASE 5-LIKE PROTEIN (DUF1692)"/>
    <property type="match status" value="1"/>
</dbReference>
<evidence type="ECO:0000256" key="1">
    <source>
        <dbReference type="ARBA" id="ARBA00004167"/>
    </source>
</evidence>
<comment type="subcellular location">
    <subcellularLocation>
        <location evidence="1">Membrane</location>
        <topology evidence="1">Single-pass membrane protein</topology>
    </subcellularLocation>
</comment>
<dbReference type="InterPro" id="IPR039542">
    <property type="entry name" value="Erv_N"/>
</dbReference>
<keyword evidence="11" id="KW-1185">Reference proteome</keyword>
<keyword evidence="5 8" id="KW-1133">Transmembrane helix</keyword>
<dbReference type="Pfam" id="PF00085">
    <property type="entry name" value="Thioredoxin"/>
    <property type="match status" value="1"/>
</dbReference>
<dbReference type="InterPro" id="IPR013766">
    <property type="entry name" value="Thioredoxin_domain"/>
</dbReference>
<keyword evidence="3 8" id="KW-0812">Transmembrane</keyword>
<dbReference type="Gene3D" id="3.40.30.10">
    <property type="entry name" value="Glutaredoxin"/>
    <property type="match status" value="1"/>
</dbReference>
<dbReference type="KEGG" id="eus:EUTSA_v10011436mg"/>
<dbReference type="InterPro" id="IPR045888">
    <property type="entry name" value="Erv"/>
</dbReference>
<evidence type="ECO:0000259" key="9">
    <source>
        <dbReference type="PROSITE" id="PS51352"/>
    </source>
</evidence>
<evidence type="ECO:0000256" key="2">
    <source>
        <dbReference type="ARBA" id="ARBA00006347"/>
    </source>
</evidence>
<dbReference type="Gramene" id="ESQ30379">
    <property type="protein sequence ID" value="ESQ30379"/>
    <property type="gene ID" value="EUTSA_v10011436mg"/>
</dbReference>
<gene>
    <name evidence="10" type="ORF">EUTSA_v10011436mg</name>
</gene>
<feature type="transmembrane region" description="Helical" evidence="8">
    <location>
        <begin position="20"/>
        <end position="44"/>
    </location>
</feature>
<dbReference type="CDD" id="cd02961">
    <property type="entry name" value="PDI_a_family"/>
    <property type="match status" value="1"/>
</dbReference>
<dbReference type="PANTHER" id="PTHR10984">
    <property type="entry name" value="ENDOPLASMIC RETICULUM-GOLGI INTERMEDIATE COMPARTMENT PROTEIN"/>
    <property type="match status" value="1"/>
</dbReference>
<comment type="similarity">
    <text evidence="2">Belongs to the protein disulfide isomerase family.</text>
</comment>
<evidence type="ECO:0000256" key="6">
    <source>
        <dbReference type="ARBA" id="ARBA00023136"/>
    </source>
</evidence>
<dbReference type="GO" id="GO:0016020">
    <property type="term" value="C:membrane"/>
    <property type="evidence" value="ECO:0007669"/>
    <property type="project" value="UniProtKB-SubCell"/>
</dbReference>
<evidence type="ECO:0000256" key="8">
    <source>
        <dbReference type="SAM" id="Phobius"/>
    </source>
</evidence>
<evidence type="ECO:0000313" key="11">
    <source>
        <dbReference type="Proteomes" id="UP000030689"/>
    </source>
</evidence>
<keyword evidence="6 8" id="KW-0472">Membrane</keyword>
<dbReference type="STRING" id="72664.V4KGQ3"/>
<dbReference type="FunFam" id="3.40.30.10:FF:000174">
    <property type="entry name" value="Protein disulfide-isomerase 5-4"/>
    <property type="match status" value="1"/>
</dbReference>
<dbReference type="OMA" id="HHYLKVI"/>
<dbReference type="InterPro" id="IPR012936">
    <property type="entry name" value="Erv_C"/>
</dbReference>
<dbReference type="GO" id="GO:0005783">
    <property type="term" value="C:endoplasmic reticulum"/>
    <property type="evidence" value="ECO:0007669"/>
    <property type="project" value="TreeGrafter"/>
</dbReference>
<keyword evidence="4" id="KW-0732">Signal</keyword>
<comment type="function">
    <text evidence="7">Acts as a protein-folding catalyst that interacts with nascent polypeptides to catalyze the formation, isomerization, and reduction or oxidation of disulfide bonds.</text>
</comment>
<evidence type="ECO:0000256" key="5">
    <source>
        <dbReference type="ARBA" id="ARBA00022989"/>
    </source>
</evidence>
<dbReference type="eggNOG" id="KOG2667">
    <property type="taxonomic scope" value="Eukaryota"/>
</dbReference>
<accession>V4KGQ3</accession>
<evidence type="ECO:0000256" key="3">
    <source>
        <dbReference type="ARBA" id="ARBA00022692"/>
    </source>
</evidence>
<dbReference type="Proteomes" id="UP000030689">
    <property type="component" value="Unassembled WGS sequence"/>
</dbReference>
<feature type="transmembrane region" description="Helical" evidence="8">
    <location>
        <begin position="446"/>
        <end position="468"/>
    </location>
</feature>
<evidence type="ECO:0000313" key="10">
    <source>
        <dbReference type="EMBL" id="ESQ30379.1"/>
    </source>
</evidence>
<protein>
    <recommendedName>
        <fullName evidence="9">Thioredoxin domain-containing protein</fullName>
    </recommendedName>
</protein>
<name>V4KGQ3_EUTSA</name>
<dbReference type="PROSITE" id="PS51352">
    <property type="entry name" value="THIOREDOXIN_2"/>
    <property type="match status" value="1"/>
</dbReference>
<dbReference type="EMBL" id="KI517809">
    <property type="protein sequence ID" value="ESQ30379.1"/>
    <property type="molecule type" value="Genomic_DNA"/>
</dbReference>
<dbReference type="SUPFAM" id="SSF52833">
    <property type="entry name" value="Thioredoxin-like"/>
    <property type="match status" value="1"/>
</dbReference>
<reference evidence="10 11" key="1">
    <citation type="journal article" date="2013" name="Front. Plant Sci.">
        <title>The Reference Genome of the Halophytic Plant Eutrema salsugineum.</title>
        <authorList>
            <person name="Yang R."/>
            <person name="Jarvis D.E."/>
            <person name="Chen H."/>
            <person name="Beilstein M.A."/>
            <person name="Grimwood J."/>
            <person name="Jenkins J."/>
            <person name="Shu S."/>
            <person name="Prochnik S."/>
            <person name="Xin M."/>
            <person name="Ma C."/>
            <person name="Schmutz J."/>
            <person name="Wing R.A."/>
            <person name="Mitchell-Olds T."/>
            <person name="Schumaker K.S."/>
            <person name="Wang X."/>
        </authorList>
    </citation>
    <scope>NUCLEOTIDE SEQUENCE [LARGE SCALE GENOMIC DNA]</scope>
</reference>
<dbReference type="InterPro" id="IPR036249">
    <property type="entry name" value="Thioredoxin-like_sf"/>
</dbReference>